<organism evidence="1">
    <name type="scientific">freshwater metagenome</name>
    <dbReference type="NCBI Taxonomy" id="449393"/>
    <lineage>
        <taxon>unclassified sequences</taxon>
        <taxon>metagenomes</taxon>
        <taxon>ecological metagenomes</taxon>
    </lineage>
</organism>
<proteinExistence type="predicted"/>
<protein>
    <submittedName>
        <fullName evidence="1">Unannotated protein</fullName>
    </submittedName>
</protein>
<dbReference type="Gene3D" id="3.10.20.30">
    <property type="match status" value="1"/>
</dbReference>
<evidence type="ECO:0000313" key="1">
    <source>
        <dbReference type="EMBL" id="CAB4628112.1"/>
    </source>
</evidence>
<dbReference type="SUPFAM" id="SSF54285">
    <property type="entry name" value="MoaD/ThiS"/>
    <property type="match status" value="1"/>
</dbReference>
<dbReference type="EMBL" id="CAEZUP010000175">
    <property type="protein sequence ID" value="CAB4628112.1"/>
    <property type="molecule type" value="Genomic_DNA"/>
</dbReference>
<dbReference type="Pfam" id="PF02597">
    <property type="entry name" value="ThiS"/>
    <property type="match status" value="1"/>
</dbReference>
<gene>
    <name evidence="1" type="ORF">UFOPK1835_02253</name>
</gene>
<sequence length="68" mass="7233">MGVKVLLRNPRRELEIPGPITVVNLLAKLDLNREAVIVIQGDTLVAGDASLSDDDSIEIRPVISGGAE</sequence>
<name>A0A6J6ITU3_9ZZZZ</name>
<dbReference type="InterPro" id="IPR016155">
    <property type="entry name" value="Mopterin_synth/thiamin_S_b"/>
</dbReference>
<accession>A0A6J6ITU3</accession>
<dbReference type="InterPro" id="IPR012675">
    <property type="entry name" value="Beta-grasp_dom_sf"/>
</dbReference>
<dbReference type="InterPro" id="IPR003749">
    <property type="entry name" value="ThiS/MoaD-like"/>
</dbReference>
<reference evidence="1" key="1">
    <citation type="submission" date="2020-05" db="EMBL/GenBank/DDBJ databases">
        <authorList>
            <person name="Chiriac C."/>
            <person name="Salcher M."/>
            <person name="Ghai R."/>
            <person name="Kavagutti S V."/>
        </authorList>
    </citation>
    <scope>NUCLEOTIDE SEQUENCE</scope>
</reference>
<dbReference type="AlphaFoldDB" id="A0A6J6ITU3"/>